<dbReference type="RefSeq" id="WP_183587129.1">
    <property type="nucleotide sequence ID" value="NZ_JACHCA010000004.1"/>
</dbReference>
<dbReference type="EMBL" id="JACHCA010000004">
    <property type="protein sequence ID" value="MBB6127835.1"/>
    <property type="molecule type" value="Genomic_DNA"/>
</dbReference>
<dbReference type="AlphaFoldDB" id="A0A841JHA4"/>
<feature type="transmembrane region" description="Helical" evidence="1">
    <location>
        <begin position="12"/>
        <end position="30"/>
    </location>
</feature>
<accession>A0A841JHA4</accession>
<evidence type="ECO:0000256" key="1">
    <source>
        <dbReference type="SAM" id="Phobius"/>
    </source>
</evidence>
<proteinExistence type="predicted"/>
<feature type="transmembrane region" description="Helical" evidence="1">
    <location>
        <begin position="58"/>
        <end position="75"/>
    </location>
</feature>
<organism evidence="2 3">
    <name type="scientific">Mucilaginibacter lappiensis</name>
    <dbReference type="NCBI Taxonomy" id="354630"/>
    <lineage>
        <taxon>Bacteria</taxon>
        <taxon>Pseudomonadati</taxon>
        <taxon>Bacteroidota</taxon>
        <taxon>Sphingobacteriia</taxon>
        <taxon>Sphingobacteriales</taxon>
        <taxon>Sphingobacteriaceae</taxon>
        <taxon>Mucilaginibacter</taxon>
    </lineage>
</organism>
<reference evidence="2 3" key="1">
    <citation type="submission" date="2020-08" db="EMBL/GenBank/DDBJ databases">
        <title>Genomic Encyclopedia of Type Strains, Phase IV (KMG-V): Genome sequencing to study the core and pangenomes of soil and plant-associated prokaryotes.</title>
        <authorList>
            <person name="Whitman W."/>
        </authorList>
    </citation>
    <scope>NUCLEOTIDE SEQUENCE [LARGE SCALE GENOMIC DNA]</scope>
    <source>
        <strain evidence="2 3">MP601</strain>
    </source>
</reference>
<keyword evidence="1" id="KW-1133">Transmembrane helix</keyword>
<dbReference type="Pfam" id="PF20221">
    <property type="entry name" value="DUF6580"/>
    <property type="match status" value="1"/>
</dbReference>
<feature type="transmembrane region" description="Helical" evidence="1">
    <location>
        <begin position="36"/>
        <end position="51"/>
    </location>
</feature>
<dbReference type="Proteomes" id="UP000548326">
    <property type="component" value="Unassembled WGS sequence"/>
</dbReference>
<evidence type="ECO:0000313" key="3">
    <source>
        <dbReference type="Proteomes" id="UP000548326"/>
    </source>
</evidence>
<evidence type="ECO:0000313" key="2">
    <source>
        <dbReference type="EMBL" id="MBB6127835.1"/>
    </source>
</evidence>
<gene>
    <name evidence="2" type="ORF">HDF22_001943</name>
</gene>
<sequence>MNSKDNTTRNIVLILMIVVAAAFRLLAFKYKELSNFNPVGAIAIFGGVYFADKWKSYVTVLLTLFGTDIILNYFYFHKLTLWYSGAQWTYLAFILMILVGSLIKKVNVLNVVLASVASVLIHWLLTDLPGTLYPHTLAGYRTSLVNAIPFEYNMIYGNLVFGFILFGGFELAKTKYSSLRSKKQLAL</sequence>
<keyword evidence="1" id="KW-0812">Transmembrane</keyword>
<dbReference type="InterPro" id="IPR046487">
    <property type="entry name" value="DUF6580"/>
</dbReference>
<feature type="transmembrane region" description="Helical" evidence="1">
    <location>
        <begin position="154"/>
        <end position="172"/>
    </location>
</feature>
<name>A0A841JHA4_9SPHI</name>
<comment type="caution">
    <text evidence="2">The sequence shown here is derived from an EMBL/GenBank/DDBJ whole genome shotgun (WGS) entry which is preliminary data.</text>
</comment>
<keyword evidence="1" id="KW-0472">Membrane</keyword>
<protein>
    <submittedName>
        <fullName evidence="2">Lysylphosphatidylglycerol synthetase-like protein (DUF2156 family)</fullName>
    </submittedName>
</protein>
<feature type="transmembrane region" description="Helical" evidence="1">
    <location>
        <begin position="106"/>
        <end position="125"/>
    </location>
</feature>
<feature type="transmembrane region" description="Helical" evidence="1">
    <location>
        <begin position="81"/>
        <end position="99"/>
    </location>
</feature>